<accession>A0AA45C6F2</accession>
<keyword evidence="11" id="KW-1185">Reference proteome</keyword>
<evidence type="ECO:0000256" key="1">
    <source>
        <dbReference type="ARBA" id="ARBA00022490"/>
    </source>
</evidence>
<keyword evidence="2 5" id="KW-0145">Chemotaxis</keyword>
<dbReference type="NCBIfam" id="NF001965">
    <property type="entry name" value="PRK00742.1"/>
    <property type="match status" value="1"/>
</dbReference>
<feature type="domain" description="Response regulatory" evidence="8">
    <location>
        <begin position="3"/>
        <end position="120"/>
    </location>
</feature>
<dbReference type="HAMAP" id="MF_00099">
    <property type="entry name" value="CheB_chemtxs"/>
    <property type="match status" value="1"/>
</dbReference>
<keyword evidence="1 5" id="KW-0963">Cytoplasm</keyword>
<evidence type="ECO:0000256" key="2">
    <source>
        <dbReference type="ARBA" id="ARBA00022500"/>
    </source>
</evidence>
<dbReference type="SUPFAM" id="SSF52738">
    <property type="entry name" value="Methylesterase CheB, C-terminal domain"/>
    <property type="match status" value="1"/>
</dbReference>
<dbReference type="EC" id="3.1.1.61" evidence="5"/>
<proteinExistence type="inferred from homology"/>
<dbReference type="PANTHER" id="PTHR42872:SF6">
    <property type="entry name" value="PROTEIN-GLUTAMATE METHYLESTERASE_PROTEIN-GLUTAMINE GLUTAMINASE"/>
    <property type="match status" value="1"/>
</dbReference>
<dbReference type="GO" id="GO:0005737">
    <property type="term" value="C:cytoplasm"/>
    <property type="evidence" value="ECO:0007669"/>
    <property type="project" value="UniProtKB-SubCell"/>
</dbReference>
<protein>
    <recommendedName>
        <fullName evidence="5">Protein-glutamate methylesterase/protein-glutamine glutaminase</fullName>
        <ecNumber evidence="5">3.1.1.61</ecNumber>
        <ecNumber evidence="5">3.5.1.44</ecNumber>
    </recommendedName>
</protein>
<dbReference type="Proteomes" id="UP000245921">
    <property type="component" value="Unassembled WGS sequence"/>
</dbReference>
<organism evidence="10 11">
    <name type="scientific">Oceanotoga teriensis</name>
    <dbReference type="NCBI Taxonomy" id="515440"/>
    <lineage>
        <taxon>Bacteria</taxon>
        <taxon>Thermotogati</taxon>
        <taxon>Thermotogota</taxon>
        <taxon>Thermotogae</taxon>
        <taxon>Petrotogales</taxon>
        <taxon>Petrotogaceae</taxon>
        <taxon>Oceanotoga</taxon>
    </lineage>
</organism>
<sequence>MIKVLIIDDSAMVRKVLSQNLSKERDIEVVGTAPEPYSGRDKILKLKPDVLILDIEMPKMDGLTFLEKLMSSYPMPVIIYSSVAEKRSENAMRALELGAVDVISKPGGSYSTDIMLNQLIDKIKAAHKYKFSISKKINDKSKQNSKVIRESMIRTTDKIIAIGASTGGTQALRFLIGQLPSNMPPIIITQHMPQTFTKSFANSLNERSKLEVVEAQDGELLRTGKVLIAPGNYHMILKRDGARYYVQIKDGPPVYHQRPSVEVMFYSVAKYAGKNAIGIILTGMGKDGAEGLLEMRNSGAYTIAQSEKSCVVFGMPREAIRIEAADKILDLEEMPDYLVRVLKKDRLK</sequence>
<dbReference type="GO" id="GO:0000156">
    <property type="term" value="F:phosphorelay response regulator activity"/>
    <property type="evidence" value="ECO:0007669"/>
    <property type="project" value="InterPro"/>
</dbReference>
<comment type="caution">
    <text evidence="10">The sequence shown here is derived from an EMBL/GenBank/DDBJ whole genome shotgun (WGS) entry which is preliminary data.</text>
</comment>
<dbReference type="Pfam" id="PF00072">
    <property type="entry name" value="Response_reg"/>
    <property type="match status" value="1"/>
</dbReference>
<evidence type="ECO:0000313" key="10">
    <source>
        <dbReference type="EMBL" id="PWJ91287.1"/>
    </source>
</evidence>
<name>A0AA45C6F2_9BACT</name>
<keyword evidence="5 7" id="KW-0597">Phosphoprotein</keyword>
<dbReference type="AlphaFoldDB" id="A0AA45C6F2"/>
<dbReference type="PROSITE" id="PS50110">
    <property type="entry name" value="RESPONSE_REGULATORY"/>
    <property type="match status" value="1"/>
</dbReference>
<gene>
    <name evidence="5" type="primary">cheB</name>
    <name evidence="10" type="ORF">C7380_11195</name>
</gene>
<dbReference type="GO" id="GO:0006935">
    <property type="term" value="P:chemotaxis"/>
    <property type="evidence" value="ECO:0007669"/>
    <property type="project" value="UniProtKB-UniRule"/>
</dbReference>
<dbReference type="SMART" id="SM00448">
    <property type="entry name" value="REC"/>
    <property type="match status" value="1"/>
</dbReference>
<dbReference type="InterPro" id="IPR035909">
    <property type="entry name" value="CheB_C"/>
</dbReference>
<dbReference type="EMBL" id="QGGI01000011">
    <property type="protein sequence ID" value="PWJ91287.1"/>
    <property type="molecule type" value="Genomic_DNA"/>
</dbReference>
<comment type="catalytic activity">
    <reaction evidence="5">
        <text>L-glutaminyl-[protein] + H2O = L-glutamyl-[protein] + NH4(+)</text>
        <dbReference type="Rhea" id="RHEA:16441"/>
        <dbReference type="Rhea" id="RHEA-COMP:10207"/>
        <dbReference type="Rhea" id="RHEA-COMP:10208"/>
        <dbReference type="ChEBI" id="CHEBI:15377"/>
        <dbReference type="ChEBI" id="CHEBI:28938"/>
        <dbReference type="ChEBI" id="CHEBI:29973"/>
        <dbReference type="ChEBI" id="CHEBI:30011"/>
        <dbReference type="EC" id="3.5.1.44"/>
    </reaction>
</comment>
<dbReference type="InterPro" id="IPR011006">
    <property type="entry name" value="CheY-like_superfamily"/>
</dbReference>
<dbReference type="InterPro" id="IPR000673">
    <property type="entry name" value="Sig_transdc_resp-reg_Me-estase"/>
</dbReference>
<comment type="catalytic activity">
    <reaction evidence="4 5">
        <text>[protein]-L-glutamate 5-O-methyl ester + H2O = L-glutamyl-[protein] + methanol + H(+)</text>
        <dbReference type="Rhea" id="RHEA:23236"/>
        <dbReference type="Rhea" id="RHEA-COMP:10208"/>
        <dbReference type="Rhea" id="RHEA-COMP:10311"/>
        <dbReference type="ChEBI" id="CHEBI:15377"/>
        <dbReference type="ChEBI" id="CHEBI:15378"/>
        <dbReference type="ChEBI" id="CHEBI:17790"/>
        <dbReference type="ChEBI" id="CHEBI:29973"/>
        <dbReference type="ChEBI" id="CHEBI:82795"/>
        <dbReference type="EC" id="3.1.1.61"/>
    </reaction>
</comment>
<dbReference type="EC" id="3.5.1.44" evidence="5"/>
<dbReference type="NCBIfam" id="NF009206">
    <property type="entry name" value="PRK12555.1"/>
    <property type="match status" value="1"/>
</dbReference>
<dbReference type="CDD" id="cd17541">
    <property type="entry name" value="REC_CheB-like"/>
    <property type="match status" value="1"/>
</dbReference>
<dbReference type="InterPro" id="IPR001789">
    <property type="entry name" value="Sig_transdc_resp-reg_receiver"/>
</dbReference>
<keyword evidence="3 5" id="KW-0378">Hydrolase</keyword>
<evidence type="ECO:0000256" key="6">
    <source>
        <dbReference type="PROSITE-ProRule" id="PRU00050"/>
    </source>
</evidence>
<dbReference type="InterPro" id="IPR008248">
    <property type="entry name" value="CheB-like"/>
</dbReference>
<evidence type="ECO:0000256" key="3">
    <source>
        <dbReference type="ARBA" id="ARBA00022801"/>
    </source>
</evidence>
<dbReference type="Gene3D" id="3.40.50.180">
    <property type="entry name" value="Methylesterase CheB, C-terminal domain"/>
    <property type="match status" value="1"/>
</dbReference>
<dbReference type="Gene3D" id="3.40.50.2300">
    <property type="match status" value="1"/>
</dbReference>
<evidence type="ECO:0000256" key="4">
    <source>
        <dbReference type="ARBA" id="ARBA00048267"/>
    </source>
</evidence>
<dbReference type="PIRSF" id="PIRSF000876">
    <property type="entry name" value="RR_chemtxs_CheB"/>
    <property type="match status" value="1"/>
</dbReference>
<evidence type="ECO:0000259" key="9">
    <source>
        <dbReference type="PROSITE" id="PS50122"/>
    </source>
</evidence>
<dbReference type="CDD" id="cd16432">
    <property type="entry name" value="CheB_Rec"/>
    <property type="match status" value="1"/>
</dbReference>
<dbReference type="GO" id="GO:0050568">
    <property type="term" value="F:protein-glutamine glutaminase activity"/>
    <property type="evidence" value="ECO:0007669"/>
    <property type="project" value="UniProtKB-UniRule"/>
</dbReference>
<feature type="active site" evidence="5 6">
    <location>
        <position position="287"/>
    </location>
</feature>
<dbReference type="Pfam" id="PF01339">
    <property type="entry name" value="CheB_methylest"/>
    <property type="match status" value="1"/>
</dbReference>
<evidence type="ECO:0000313" key="11">
    <source>
        <dbReference type="Proteomes" id="UP000245921"/>
    </source>
</evidence>
<comment type="function">
    <text evidence="5">Involved in chemotaxis. Part of a chemotaxis signal transduction system that modulates chemotaxis in response to various stimuli. Catalyzes the demethylation of specific methylglutamate residues introduced into the chemoreceptors (methyl-accepting chemotaxis proteins or MCP) by CheR. Also mediates the irreversible deamidation of specific glutamine residues to glutamic acid.</text>
</comment>
<dbReference type="RefSeq" id="WP_206050571.1">
    <property type="nucleotide sequence ID" value="NZ_JAMHJO010000001.1"/>
</dbReference>
<dbReference type="PANTHER" id="PTHR42872">
    <property type="entry name" value="PROTEIN-GLUTAMATE METHYLESTERASE/PROTEIN-GLUTAMINE GLUTAMINASE"/>
    <property type="match status" value="1"/>
</dbReference>
<dbReference type="SUPFAM" id="SSF52172">
    <property type="entry name" value="CheY-like"/>
    <property type="match status" value="1"/>
</dbReference>
<evidence type="ECO:0000256" key="7">
    <source>
        <dbReference type="PROSITE-ProRule" id="PRU00169"/>
    </source>
</evidence>
<evidence type="ECO:0000259" key="8">
    <source>
        <dbReference type="PROSITE" id="PS50110"/>
    </source>
</evidence>
<feature type="active site" evidence="5 6">
    <location>
        <position position="191"/>
    </location>
</feature>
<dbReference type="GO" id="GO:0008984">
    <property type="term" value="F:protein-glutamate methylesterase activity"/>
    <property type="evidence" value="ECO:0007669"/>
    <property type="project" value="UniProtKB-UniRule"/>
</dbReference>
<comment type="subcellular location">
    <subcellularLocation>
        <location evidence="5">Cytoplasm</location>
    </subcellularLocation>
</comment>
<feature type="active site" evidence="5 6">
    <location>
        <position position="165"/>
    </location>
</feature>
<comment type="domain">
    <text evidence="5">Contains a C-terminal catalytic domain, and an N-terminal region which modulates catalytic activity.</text>
</comment>
<comment type="PTM">
    <text evidence="5">Phosphorylated by CheA. Phosphorylation of the N-terminal regulatory domain activates the methylesterase activity.</text>
</comment>
<feature type="modified residue" description="4-aspartylphosphate" evidence="5 7">
    <location>
        <position position="54"/>
    </location>
</feature>
<feature type="domain" description="CheB-type methylesterase" evidence="9">
    <location>
        <begin position="153"/>
        <end position="345"/>
    </location>
</feature>
<reference evidence="10 11" key="1">
    <citation type="submission" date="2018-05" db="EMBL/GenBank/DDBJ databases">
        <title>Genomic Encyclopedia of Type Strains, Phase IV (KMG-IV): sequencing the most valuable type-strain genomes for metagenomic binning, comparative biology and taxonomic classification.</title>
        <authorList>
            <person name="Goeker M."/>
        </authorList>
    </citation>
    <scope>NUCLEOTIDE SEQUENCE [LARGE SCALE GENOMIC DNA]</scope>
    <source>
        <strain evidence="10 11">DSM 24906</strain>
    </source>
</reference>
<evidence type="ECO:0000256" key="5">
    <source>
        <dbReference type="HAMAP-Rule" id="MF_00099"/>
    </source>
</evidence>
<dbReference type="PROSITE" id="PS50122">
    <property type="entry name" value="CHEB"/>
    <property type="match status" value="1"/>
</dbReference>
<comment type="similarity">
    <text evidence="5">Belongs to the CheB family.</text>
</comment>